<dbReference type="Proteomes" id="UP001634394">
    <property type="component" value="Unassembled WGS sequence"/>
</dbReference>
<evidence type="ECO:0000313" key="2">
    <source>
        <dbReference type="Proteomes" id="UP001634394"/>
    </source>
</evidence>
<sequence length="237" mass="26613">MSAGRTVLSQHIPSNRFITQFPKPFSADATPYREVDFHPKVKKACSEKKIGRVRMCHEVFEKDYKATIGVDFEVEKFSVLECPFTVQIVLQICHNLQVVWLVFWLGTPCTREIILELWSMSYCLTYNCISPAAYSQIESRIKMIANNLGAEYLAVSAKTGENVHEFFFRVVALTFDAAVLSEVDTALAPRATQIGTISDEENKDPRVEVTVALLNLQHQSAPLLYLPVAVSVHAKAT</sequence>
<dbReference type="AlphaFoldDB" id="A0ABD3WEQ1"/>
<dbReference type="SUPFAM" id="SSF52540">
    <property type="entry name" value="P-loop containing nucleoside triphosphate hydrolases"/>
    <property type="match status" value="1"/>
</dbReference>
<organism evidence="1 2">
    <name type="scientific">Sinanodonta woodiana</name>
    <name type="common">Chinese pond mussel</name>
    <name type="synonym">Anodonta woodiana</name>
    <dbReference type="NCBI Taxonomy" id="1069815"/>
    <lineage>
        <taxon>Eukaryota</taxon>
        <taxon>Metazoa</taxon>
        <taxon>Spiralia</taxon>
        <taxon>Lophotrochozoa</taxon>
        <taxon>Mollusca</taxon>
        <taxon>Bivalvia</taxon>
        <taxon>Autobranchia</taxon>
        <taxon>Heteroconchia</taxon>
        <taxon>Palaeoheterodonta</taxon>
        <taxon>Unionida</taxon>
        <taxon>Unionoidea</taxon>
        <taxon>Unionidae</taxon>
        <taxon>Unioninae</taxon>
        <taxon>Sinanodonta</taxon>
    </lineage>
</organism>
<evidence type="ECO:0000313" key="1">
    <source>
        <dbReference type="EMBL" id="KAL3872414.1"/>
    </source>
</evidence>
<accession>A0ABD3WEQ1</accession>
<name>A0ABD3WEQ1_SINWO</name>
<dbReference type="InterPro" id="IPR027417">
    <property type="entry name" value="P-loop_NTPase"/>
</dbReference>
<comment type="caution">
    <text evidence="1">The sequence shown here is derived from an EMBL/GenBank/DDBJ whole genome shotgun (WGS) entry which is preliminary data.</text>
</comment>
<gene>
    <name evidence="1" type="ORF">ACJMK2_040341</name>
</gene>
<keyword evidence="2" id="KW-1185">Reference proteome</keyword>
<proteinExistence type="predicted"/>
<dbReference type="EMBL" id="JBJQND010000007">
    <property type="protein sequence ID" value="KAL3872414.1"/>
    <property type="molecule type" value="Genomic_DNA"/>
</dbReference>
<protein>
    <submittedName>
        <fullName evidence="1">Uncharacterized protein</fullName>
    </submittedName>
</protein>
<reference evidence="1 2" key="1">
    <citation type="submission" date="2024-11" db="EMBL/GenBank/DDBJ databases">
        <title>Chromosome-level genome assembly of the freshwater bivalve Anodonta woodiana.</title>
        <authorList>
            <person name="Chen X."/>
        </authorList>
    </citation>
    <scope>NUCLEOTIDE SEQUENCE [LARGE SCALE GENOMIC DNA]</scope>
    <source>
        <strain evidence="1">MN2024</strain>
        <tissue evidence="1">Gills</tissue>
    </source>
</reference>